<protein>
    <recommendedName>
        <fullName evidence="5">Metal-dependent peptidase</fullName>
    </recommendedName>
</protein>
<dbReference type="InterPro" id="IPR036465">
    <property type="entry name" value="vWFA_dom_sf"/>
</dbReference>
<dbReference type="PANTHER" id="PTHR38730">
    <property type="entry name" value="SLL7028 PROTEIN"/>
    <property type="match status" value="1"/>
</dbReference>
<dbReference type="Pfam" id="PF09967">
    <property type="entry name" value="DUF2201"/>
    <property type="match status" value="1"/>
</dbReference>
<keyword evidence="4" id="KW-1185">Reference proteome</keyword>
<dbReference type="HOGENOM" id="CLU_595636_0_0_5"/>
<proteinExistence type="predicted"/>
<sequence>MTAHATRAATALAHLGEVDPALAVLSLWCRHRDASGATRTQGDTILYGPGFDSLPLAQAVGLAAHHILHVALRHSDRQAALAERLGARFDGSLFGLAADGIINETLLLAGHALPRPAVTLTDLLEEIGEPARSPIAALADWDADRLAMYLHSDPKRAENARELGVTRGFAQDVELGEPDPEGERQKTADWRNQLLRAMEAGRKAGTGIGRLGAVLADMSPPAVSWEMQLRGLLSRALIHRPHLSHRRPAARWIAMTAQAQAAHTPDPAYQPGMARLDTRPRVVIGLDTSSSIDPLTLSLFLSEAEGITRRSGAEAHLLAFDEEVFEAHRLDVGSWRDLHHLPLRTGGGTDFAPVLAQAARLQPSISVMLTDLDAPFGPMPGFPVLWAVPGSAPLDDPPFGRVLRIGAG</sequence>
<dbReference type="STRING" id="1294273.roselon_02273"/>
<name>W8RTR6_9RHOB</name>
<evidence type="ECO:0000259" key="1">
    <source>
        <dbReference type="Pfam" id="PF09967"/>
    </source>
</evidence>
<dbReference type="OrthoDB" id="9761650at2"/>
<dbReference type="KEGG" id="red:roselon_02273"/>
<dbReference type="SUPFAM" id="SSF53300">
    <property type="entry name" value="vWA-like"/>
    <property type="match status" value="1"/>
</dbReference>
<gene>
    <name evidence="3" type="ORF">roselon_02273</name>
</gene>
<feature type="domain" description="VWA-like" evidence="1">
    <location>
        <begin position="282"/>
        <end position="405"/>
    </location>
</feature>
<evidence type="ECO:0000259" key="2">
    <source>
        <dbReference type="Pfam" id="PF13203"/>
    </source>
</evidence>
<dbReference type="AlphaFoldDB" id="W8RTR6"/>
<evidence type="ECO:0008006" key="5">
    <source>
        <dbReference type="Google" id="ProtNLM"/>
    </source>
</evidence>
<organism evidence="3 4">
    <name type="scientific">Roseicyclus elongatus DSM 19469</name>
    <dbReference type="NCBI Taxonomy" id="1294273"/>
    <lineage>
        <taxon>Bacteria</taxon>
        <taxon>Pseudomonadati</taxon>
        <taxon>Pseudomonadota</taxon>
        <taxon>Alphaproteobacteria</taxon>
        <taxon>Rhodobacterales</taxon>
        <taxon>Roseobacteraceae</taxon>
        <taxon>Roseicyclus</taxon>
    </lineage>
</organism>
<dbReference type="Pfam" id="PF13203">
    <property type="entry name" value="DUF2201_N"/>
    <property type="match status" value="1"/>
</dbReference>
<dbReference type="PATRIC" id="fig|1294273.3.peg.2244"/>
<dbReference type="EMBL" id="CP004372">
    <property type="protein sequence ID" value="AHM04609.1"/>
    <property type="molecule type" value="Genomic_DNA"/>
</dbReference>
<dbReference type="InterPro" id="IPR025154">
    <property type="entry name" value="Put_metallopeptidase_dom"/>
</dbReference>
<dbReference type="eggNOG" id="COG3864">
    <property type="taxonomic scope" value="Bacteria"/>
</dbReference>
<dbReference type="Proteomes" id="UP000019593">
    <property type="component" value="Chromosome"/>
</dbReference>
<dbReference type="InterPro" id="IPR018698">
    <property type="entry name" value="VWA-like_dom"/>
</dbReference>
<evidence type="ECO:0000313" key="3">
    <source>
        <dbReference type="EMBL" id="AHM04609.1"/>
    </source>
</evidence>
<feature type="domain" description="Putative metallopeptidase" evidence="2">
    <location>
        <begin position="4"/>
        <end position="273"/>
    </location>
</feature>
<reference evidence="3 4" key="1">
    <citation type="submission" date="2013-03" db="EMBL/GenBank/DDBJ databases">
        <authorList>
            <person name="Fiebig A."/>
            <person name="Goeker M."/>
            <person name="Klenk H.-P.P."/>
        </authorList>
    </citation>
    <scope>NUCLEOTIDE SEQUENCE [LARGE SCALE GENOMIC DNA]</scope>
    <source>
        <strain evidence="4">DSM 19469</strain>
    </source>
</reference>
<accession>W8RTR6</accession>
<dbReference type="RefSeq" id="WP_025312386.1">
    <property type="nucleotide sequence ID" value="NZ_CP004372.1"/>
</dbReference>
<dbReference type="PANTHER" id="PTHR38730:SF1">
    <property type="entry name" value="SLL7028 PROTEIN"/>
    <property type="match status" value="1"/>
</dbReference>
<evidence type="ECO:0000313" key="4">
    <source>
        <dbReference type="Proteomes" id="UP000019593"/>
    </source>
</evidence>